<dbReference type="KEGG" id="lmb:C9I47_1203"/>
<sequence>MDAHISPAIRVVSGPAIAPYVDDLARLRSEVFRQWPYLYDGDAAYEAKYLQVYLDSPFSVVVLVLDGDTVVGASTGLPLVDAEAAFRAPFAEASIDPAEVFYCGESVLLPRYRGRGFGHRFFEEREAHARSVGGFAWTGFCAVERAADDPRRPPFHRDNDAFWRRRRYTPHSRLAVTMPWREVGSGEVGHTLRYWLRPLERSV</sequence>
<dbReference type="RefSeq" id="WP_111266046.1">
    <property type="nucleotide sequence ID" value="NZ_CP029843.1"/>
</dbReference>
<protein>
    <recommendedName>
        <fullName evidence="1">N-acetyltransferase domain-containing protein</fullName>
    </recommendedName>
</protein>
<dbReference type="Pfam" id="PF00583">
    <property type="entry name" value="Acetyltransf_1"/>
    <property type="match status" value="1"/>
</dbReference>
<evidence type="ECO:0000313" key="2">
    <source>
        <dbReference type="EMBL" id="AWV06918.1"/>
    </source>
</evidence>
<dbReference type="InterPro" id="IPR000182">
    <property type="entry name" value="GNAT_dom"/>
</dbReference>
<evidence type="ECO:0000259" key="1">
    <source>
        <dbReference type="Pfam" id="PF00583"/>
    </source>
</evidence>
<dbReference type="GO" id="GO:0016747">
    <property type="term" value="F:acyltransferase activity, transferring groups other than amino-acyl groups"/>
    <property type="evidence" value="ECO:0007669"/>
    <property type="project" value="InterPro"/>
</dbReference>
<evidence type="ECO:0000313" key="3">
    <source>
        <dbReference type="Proteomes" id="UP000249447"/>
    </source>
</evidence>
<organism evidence="2 3">
    <name type="scientific">Marilutibacter maris</name>
    <dbReference type="NCBI Taxonomy" id="1605891"/>
    <lineage>
        <taxon>Bacteria</taxon>
        <taxon>Pseudomonadati</taxon>
        <taxon>Pseudomonadota</taxon>
        <taxon>Gammaproteobacteria</taxon>
        <taxon>Lysobacterales</taxon>
        <taxon>Lysobacteraceae</taxon>
        <taxon>Marilutibacter</taxon>
    </lineage>
</organism>
<dbReference type="OrthoDB" id="187903at2"/>
<dbReference type="SUPFAM" id="SSF55729">
    <property type="entry name" value="Acyl-CoA N-acyltransferases (Nat)"/>
    <property type="match status" value="1"/>
</dbReference>
<dbReference type="EMBL" id="CP029843">
    <property type="protein sequence ID" value="AWV06918.1"/>
    <property type="molecule type" value="Genomic_DNA"/>
</dbReference>
<dbReference type="InterPro" id="IPR016181">
    <property type="entry name" value="Acyl_CoA_acyltransferase"/>
</dbReference>
<dbReference type="AlphaFoldDB" id="A0A2U9T8P9"/>
<feature type="domain" description="N-acetyltransferase" evidence="1">
    <location>
        <begin position="33"/>
        <end position="134"/>
    </location>
</feature>
<reference evidence="2 3" key="1">
    <citation type="submission" date="2018-05" db="EMBL/GenBank/DDBJ databases">
        <title>The complete genome of Lysobacter maris HZ9B, a marine bacterium antagonistic against terrestrial plant pathogens.</title>
        <authorList>
            <person name="Zhang X.-Q."/>
        </authorList>
    </citation>
    <scope>NUCLEOTIDE SEQUENCE [LARGE SCALE GENOMIC DNA]</scope>
    <source>
        <strain evidence="2 3">HZ9B</strain>
    </source>
</reference>
<proteinExistence type="predicted"/>
<gene>
    <name evidence="2" type="ORF">C9I47_1203</name>
</gene>
<accession>A0A2U9T8P9</accession>
<name>A0A2U9T8P9_9GAMM</name>
<dbReference type="Gene3D" id="3.40.630.30">
    <property type="match status" value="1"/>
</dbReference>
<keyword evidence="3" id="KW-1185">Reference proteome</keyword>
<dbReference type="Proteomes" id="UP000249447">
    <property type="component" value="Chromosome"/>
</dbReference>